<keyword evidence="6 9" id="KW-1133">Transmembrane helix</keyword>
<gene>
    <name evidence="10" type="ORF">EEW87_006495</name>
</gene>
<evidence type="ECO:0000256" key="6">
    <source>
        <dbReference type="ARBA" id="ARBA00022989"/>
    </source>
</evidence>
<feature type="transmembrane region" description="Helical" evidence="9">
    <location>
        <begin position="46"/>
        <end position="65"/>
    </location>
</feature>
<protein>
    <submittedName>
        <fullName evidence="10">AI-2E family transporter</fullName>
    </submittedName>
</protein>
<dbReference type="Proteomes" id="UP000271708">
    <property type="component" value="Chromosome"/>
</dbReference>
<dbReference type="PANTHER" id="PTHR21716">
    <property type="entry name" value="TRANSMEMBRANE PROTEIN"/>
    <property type="match status" value="1"/>
</dbReference>
<comment type="subcellular location">
    <subcellularLocation>
        <location evidence="1">Cell membrane</location>
        <topology evidence="1">Multi-pass membrane protein</topology>
    </subcellularLocation>
</comment>
<evidence type="ECO:0000256" key="1">
    <source>
        <dbReference type="ARBA" id="ARBA00004651"/>
    </source>
</evidence>
<proteinExistence type="inferred from homology"/>
<evidence type="ECO:0000313" key="11">
    <source>
        <dbReference type="Proteomes" id="UP000271708"/>
    </source>
</evidence>
<evidence type="ECO:0000256" key="7">
    <source>
        <dbReference type="ARBA" id="ARBA00023136"/>
    </source>
</evidence>
<feature type="transmembrane region" description="Helical" evidence="9">
    <location>
        <begin position="77"/>
        <end position="100"/>
    </location>
</feature>
<feature type="transmembrane region" description="Helical" evidence="9">
    <location>
        <begin position="316"/>
        <end position="349"/>
    </location>
</feature>
<dbReference type="EMBL" id="CP044548">
    <property type="protein sequence ID" value="QFQ30040.2"/>
    <property type="molecule type" value="Genomic_DNA"/>
</dbReference>
<accession>A0A5P8FLU3</accession>
<feature type="transmembrane region" description="Helical" evidence="9">
    <location>
        <begin position="155"/>
        <end position="184"/>
    </location>
</feature>
<evidence type="ECO:0000256" key="2">
    <source>
        <dbReference type="ARBA" id="ARBA00009773"/>
    </source>
</evidence>
<dbReference type="GO" id="GO:0005886">
    <property type="term" value="C:plasma membrane"/>
    <property type="evidence" value="ECO:0007669"/>
    <property type="project" value="UniProtKB-SubCell"/>
</dbReference>
<feature type="region of interest" description="Disordered" evidence="8">
    <location>
        <begin position="403"/>
        <end position="424"/>
    </location>
</feature>
<evidence type="ECO:0000256" key="4">
    <source>
        <dbReference type="ARBA" id="ARBA00022475"/>
    </source>
</evidence>
<reference evidence="10 11" key="1">
    <citation type="submission" date="2019-09" db="EMBL/GenBank/DDBJ databases">
        <title>Complete Genome Sequence of Janibacter melonis M714 with both human health impact and industrial applications.</title>
        <authorList>
            <person name="Jin M."/>
            <person name="Zhao Q.R."/>
        </authorList>
    </citation>
    <scope>NUCLEOTIDE SEQUENCE [LARGE SCALE GENOMIC DNA]</scope>
    <source>
        <strain evidence="10 11">M714</strain>
    </source>
</reference>
<name>A0A5P8FLU3_9MICO</name>
<dbReference type="AlphaFoldDB" id="A0A5P8FLU3"/>
<evidence type="ECO:0000256" key="8">
    <source>
        <dbReference type="SAM" id="MobiDB-lite"/>
    </source>
</evidence>
<feature type="transmembrane region" description="Helical" evidence="9">
    <location>
        <begin position="21"/>
        <end position="40"/>
    </location>
</feature>
<keyword evidence="7 9" id="KW-0472">Membrane</keyword>
<keyword evidence="3" id="KW-0813">Transport</keyword>
<dbReference type="InterPro" id="IPR002549">
    <property type="entry name" value="AI-2E-like"/>
</dbReference>
<comment type="similarity">
    <text evidence="2">Belongs to the autoinducer-2 exporter (AI-2E) (TC 2.A.86) family.</text>
</comment>
<keyword evidence="4" id="KW-1003">Cell membrane</keyword>
<evidence type="ECO:0000256" key="5">
    <source>
        <dbReference type="ARBA" id="ARBA00022692"/>
    </source>
</evidence>
<feature type="compositionally biased region" description="Basic and acidic residues" evidence="8">
    <location>
        <begin position="403"/>
        <end position="414"/>
    </location>
</feature>
<evidence type="ECO:0000313" key="10">
    <source>
        <dbReference type="EMBL" id="QFQ30040.2"/>
    </source>
</evidence>
<dbReference type="GO" id="GO:0055085">
    <property type="term" value="P:transmembrane transport"/>
    <property type="evidence" value="ECO:0007669"/>
    <property type="project" value="TreeGrafter"/>
</dbReference>
<sequence length="447" mass="46415">MEDTTNRGVDRGVIIGQGLAALARWSVRGIVVVLALAGFLYLLGRVWVGVFPLVLALLVTTVLWPPTAWLRRHGVPAALSAIIVLLGSLAVFAGVIAAIAPSLVDQSGEVASAASGGLTELQDRLGAPPFNVDSTTVDELVSQAQEWLRARSGDIASGVFTGVSVVGNALVTLALVLVLVFFFLKDGPNFLPFVRRVSGRTAGRHLTEVSVRSWNTLSGFIRTQAIVSAVDAVLIGTGLVVMQVPLAFALAVLTFFGGFVPIIGAVTAGALAVLVALVSQGLTTALVVLAIVLAVQQLEGNVLQPLLQGRSMQLHAGVILLAVAAGSTLFGIVGAFLAVPVIATVAVVMRYISEQVDLRTGDLHADEVPVATKDGEISARQGELAAAGYVDQPDATTLAEELTSAREAQDEGRRGRSGVGSRLARTVRSARAAWREDESRAGSGASS</sequence>
<evidence type="ECO:0000256" key="9">
    <source>
        <dbReference type="SAM" id="Phobius"/>
    </source>
</evidence>
<keyword evidence="5 9" id="KW-0812">Transmembrane</keyword>
<feature type="transmembrane region" description="Helical" evidence="9">
    <location>
        <begin position="232"/>
        <end position="256"/>
    </location>
</feature>
<dbReference type="Pfam" id="PF01594">
    <property type="entry name" value="AI-2E_transport"/>
    <property type="match status" value="1"/>
</dbReference>
<organism evidence="10 11">
    <name type="scientific">Janibacter melonis</name>
    <dbReference type="NCBI Taxonomy" id="262209"/>
    <lineage>
        <taxon>Bacteria</taxon>
        <taxon>Bacillati</taxon>
        <taxon>Actinomycetota</taxon>
        <taxon>Actinomycetes</taxon>
        <taxon>Micrococcales</taxon>
        <taxon>Intrasporangiaceae</taxon>
        <taxon>Janibacter</taxon>
    </lineage>
</organism>
<evidence type="ECO:0000256" key="3">
    <source>
        <dbReference type="ARBA" id="ARBA00022448"/>
    </source>
</evidence>
<feature type="transmembrane region" description="Helical" evidence="9">
    <location>
        <begin position="262"/>
        <end position="295"/>
    </location>
</feature>
<dbReference type="PANTHER" id="PTHR21716:SF53">
    <property type="entry name" value="PERMEASE PERM-RELATED"/>
    <property type="match status" value="1"/>
</dbReference>
<dbReference type="KEGG" id="jme:EEW87_006495"/>